<dbReference type="Pfam" id="PF03739">
    <property type="entry name" value="LptF_LptG"/>
    <property type="match status" value="1"/>
</dbReference>
<keyword evidence="4 6" id="KW-1133">Transmembrane helix</keyword>
<evidence type="ECO:0000313" key="8">
    <source>
        <dbReference type="Proteomes" id="UP000503820"/>
    </source>
</evidence>
<comment type="caution">
    <text evidence="7">The sequence shown here is derived from an EMBL/GenBank/DDBJ whole genome shotgun (WGS) entry which is preliminary data.</text>
</comment>
<feature type="transmembrane region" description="Helical" evidence="6">
    <location>
        <begin position="102"/>
        <end position="121"/>
    </location>
</feature>
<evidence type="ECO:0000313" key="7">
    <source>
        <dbReference type="EMBL" id="GFM35589.1"/>
    </source>
</evidence>
<keyword evidence="8" id="KW-1185">Reference proteome</keyword>
<feature type="transmembrane region" description="Helical" evidence="6">
    <location>
        <begin position="276"/>
        <end position="293"/>
    </location>
</feature>
<protein>
    <submittedName>
        <fullName evidence="7">Permease</fullName>
    </submittedName>
</protein>
<organism evidence="7 8">
    <name type="scientific">Desulfovibrio psychrotolerans</name>
    <dbReference type="NCBI Taxonomy" id="415242"/>
    <lineage>
        <taxon>Bacteria</taxon>
        <taxon>Pseudomonadati</taxon>
        <taxon>Thermodesulfobacteriota</taxon>
        <taxon>Desulfovibrionia</taxon>
        <taxon>Desulfovibrionales</taxon>
        <taxon>Desulfovibrionaceae</taxon>
        <taxon>Desulfovibrio</taxon>
    </lineage>
</organism>
<name>A0A7J0BPL5_9BACT</name>
<dbReference type="RefSeq" id="WP_174408298.1">
    <property type="nucleotide sequence ID" value="NZ_BLVP01000001.1"/>
</dbReference>
<feature type="transmembrane region" description="Helical" evidence="6">
    <location>
        <begin position="298"/>
        <end position="316"/>
    </location>
</feature>
<dbReference type="GO" id="GO:0043190">
    <property type="term" value="C:ATP-binding cassette (ABC) transporter complex"/>
    <property type="evidence" value="ECO:0007669"/>
    <property type="project" value="TreeGrafter"/>
</dbReference>
<reference evidence="7 8" key="1">
    <citation type="submission" date="2020-05" db="EMBL/GenBank/DDBJ databases">
        <title>Draft genome sequence of Desulfovibrio psychrotolerans JS1T.</title>
        <authorList>
            <person name="Ueno A."/>
            <person name="Tamazawa S."/>
            <person name="Tamamura S."/>
            <person name="Murakami T."/>
            <person name="Kiyama T."/>
            <person name="Inomata H."/>
            <person name="Amano Y."/>
            <person name="Miyakawa K."/>
            <person name="Tamaki H."/>
            <person name="Naganuma T."/>
            <person name="Kaneko K."/>
        </authorList>
    </citation>
    <scope>NUCLEOTIDE SEQUENCE [LARGE SCALE GENOMIC DNA]</scope>
    <source>
        <strain evidence="7 8">JS1</strain>
    </source>
</reference>
<dbReference type="EMBL" id="BLVP01000001">
    <property type="protein sequence ID" value="GFM35589.1"/>
    <property type="molecule type" value="Genomic_DNA"/>
</dbReference>
<feature type="transmembrane region" description="Helical" evidence="6">
    <location>
        <begin position="60"/>
        <end position="81"/>
    </location>
</feature>
<evidence type="ECO:0000256" key="6">
    <source>
        <dbReference type="SAM" id="Phobius"/>
    </source>
</evidence>
<sequence length="392" mass="43709">MSLLSRYLLRQNLFLMFTVLSVGIGLYLLSDLFDRLDDFLEASVGVGIIATYFLSKIPLIISQILPAVFLIACILQLCFMARARELVALQAGGISFARMASFFILYGLMWAMVQLCFSQFLGVKGEELSARIWREEVRKKSIEAATLHSVWFTEGDNMVHLGRVQPARNTGEDITVYELDGEGRNILQVLRAKSFTVEKSGWLLRDVRILDPGMFTTGRADIISLPLKQDVAAFQAIDPRADMQKLPLWKLWDAIGQLQASGSNVEGLRTVFHMKLAYSGSLVVMGLVALMLLTWKDNLYFCVGVGLVITFAYYALFTLGGSLGEKGLVYSVMAAWGADILFAAVAGGRILWFTRPRGKIAYKDEDGPRKWGNPHHAHPIVRRKEKGAADTR</sequence>
<keyword evidence="5 6" id="KW-0472">Membrane</keyword>
<evidence type="ECO:0000256" key="3">
    <source>
        <dbReference type="ARBA" id="ARBA00022692"/>
    </source>
</evidence>
<evidence type="ECO:0000256" key="5">
    <source>
        <dbReference type="ARBA" id="ARBA00023136"/>
    </source>
</evidence>
<dbReference type="PANTHER" id="PTHR33529">
    <property type="entry name" value="SLR0882 PROTEIN-RELATED"/>
    <property type="match status" value="1"/>
</dbReference>
<evidence type="ECO:0000256" key="2">
    <source>
        <dbReference type="ARBA" id="ARBA00022475"/>
    </source>
</evidence>
<proteinExistence type="predicted"/>
<evidence type="ECO:0000256" key="4">
    <source>
        <dbReference type="ARBA" id="ARBA00022989"/>
    </source>
</evidence>
<comment type="subcellular location">
    <subcellularLocation>
        <location evidence="1">Cell membrane</location>
        <topology evidence="1">Multi-pass membrane protein</topology>
    </subcellularLocation>
</comment>
<gene>
    <name evidence="7" type="ORF">DSM19430T_02730</name>
</gene>
<keyword evidence="2" id="KW-1003">Cell membrane</keyword>
<dbReference type="GO" id="GO:0015920">
    <property type="term" value="P:lipopolysaccharide transport"/>
    <property type="evidence" value="ECO:0007669"/>
    <property type="project" value="TreeGrafter"/>
</dbReference>
<feature type="transmembrane region" description="Helical" evidence="6">
    <location>
        <begin position="12"/>
        <end position="30"/>
    </location>
</feature>
<evidence type="ECO:0000256" key="1">
    <source>
        <dbReference type="ARBA" id="ARBA00004651"/>
    </source>
</evidence>
<dbReference type="InterPro" id="IPR005495">
    <property type="entry name" value="LptG/LptF_permease"/>
</dbReference>
<keyword evidence="3 6" id="KW-0812">Transmembrane</keyword>
<dbReference type="PANTHER" id="PTHR33529:SF6">
    <property type="entry name" value="YJGP_YJGQ FAMILY PERMEASE"/>
    <property type="match status" value="1"/>
</dbReference>
<dbReference type="AlphaFoldDB" id="A0A7J0BPL5"/>
<accession>A0A7J0BPL5</accession>
<dbReference type="Proteomes" id="UP000503820">
    <property type="component" value="Unassembled WGS sequence"/>
</dbReference>
<feature type="transmembrane region" description="Helical" evidence="6">
    <location>
        <begin position="328"/>
        <end position="352"/>
    </location>
</feature>